<keyword evidence="2" id="KW-0472">Membrane</keyword>
<proteinExistence type="predicted"/>
<keyword evidence="4" id="KW-1185">Reference proteome</keyword>
<evidence type="ECO:0000313" key="4">
    <source>
        <dbReference type="Proteomes" id="UP000029055"/>
    </source>
</evidence>
<organism evidence="3 4">
    <name type="scientific">Bifidobacterium subtile</name>
    <dbReference type="NCBI Taxonomy" id="77635"/>
    <lineage>
        <taxon>Bacteria</taxon>
        <taxon>Bacillati</taxon>
        <taxon>Actinomycetota</taxon>
        <taxon>Actinomycetes</taxon>
        <taxon>Bifidobacteriales</taxon>
        <taxon>Bifidobacteriaceae</taxon>
        <taxon>Bifidobacterium</taxon>
    </lineage>
</organism>
<evidence type="ECO:0000313" key="3">
    <source>
        <dbReference type="EMBL" id="KFJ03785.1"/>
    </source>
</evidence>
<keyword evidence="2" id="KW-1133">Transmembrane helix</keyword>
<protein>
    <submittedName>
        <fullName evidence="3">Hydroxymethylpyrimidine transport system permease protein</fullName>
    </submittedName>
</protein>
<reference evidence="3 4" key="1">
    <citation type="submission" date="2014-03" db="EMBL/GenBank/DDBJ databases">
        <title>Genomics of Bifidobacteria.</title>
        <authorList>
            <person name="Ventura M."/>
            <person name="Milani C."/>
            <person name="Lugli G.A."/>
        </authorList>
    </citation>
    <scope>NUCLEOTIDE SEQUENCE [LARGE SCALE GENOMIC DNA]</scope>
    <source>
        <strain evidence="3 4">LMG 11597</strain>
    </source>
</reference>
<accession>A0A087E7N4</accession>
<keyword evidence="2" id="KW-0812">Transmembrane</keyword>
<evidence type="ECO:0000256" key="1">
    <source>
        <dbReference type="SAM" id="MobiDB-lite"/>
    </source>
</evidence>
<name>A0A087E7N4_9BIFI</name>
<dbReference type="Proteomes" id="UP000029055">
    <property type="component" value="Unassembled WGS sequence"/>
</dbReference>
<dbReference type="eggNOG" id="COG4721">
    <property type="taxonomic scope" value="Bacteria"/>
</dbReference>
<dbReference type="InterPro" id="IPR017195">
    <property type="entry name" value="ABC_thiamin-permease_prd"/>
</dbReference>
<feature type="transmembrane region" description="Helical" evidence="2">
    <location>
        <begin position="200"/>
        <end position="226"/>
    </location>
</feature>
<gene>
    <name evidence="3" type="ORF">BISU_0262</name>
</gene>
<feature type="region of interest" description="Disordered" evidence="1">
    <location>
        <begin position="1"/>
        <end position="43"/>
    </location>
</feature>
<dbReference type="EMBL" id="JGZR01000006">
    <property type="protein sequence ID" value="KFJ03785.1"/>
    <property type="molecule type" value="Genomic_DNA"/>
</dbReference>
<sequence>MSASNNNHRSDGQSSVPSSVSSVSSSVNGAEGSATGSVAQGRGGSVVTRSRHWYRWRPVDITVASVIGVASGLVFWAFDLIVTAPTAVLKGFVPGLEGALNGFWYFGGVLALIIVRKPGAGLYAETVGALLELALGNQWGAAGSLVAGIVQGVFAEIGFLIVAYKLWNVWTATLSGVTTAIGGAAWSLVTAYAGMSSMGYFGVMYIVASCVSGAIVSGALMWFLYLGIARTGALSRFESGRIATARA</sequence>
<comment type="caution">
    <text evidence="3">The sequence shown here is derived from an EMBL/GenBank/DDBJ whole genome shotgun (WGS) entry which is preliminary data.</text>
</comment>
<feature type="transmembrane region" description="Helical" evidence="2">
    <location>
        <begin position="98"/>
        <end position="115"/>
    </location>
</feature>
<feature type="transmembrane region" description="Helical" evidence="2">
    <location>
        <begin position="59"/>
        <end position="78"/>
    </location>
</feature>
<dbReference type="RefSeq" id="WP_024463104.1">
    <property type="nucleotide sequence ID" value="NZ_CP062939.1"/>
</dbReference>
<dbReference type="STRING" id="77635.BISU_0262"/>
<evidence type="ECO:0000256" key="2">
    <source>
        <dbReference type="SAM" id="Phobius"/>
    </source>
</evidence>
<feature type="compositionally biased region" description="Low complexity" evidence="1">
    <location>
        <begin position="14"/>
        <end position="27"/>
    </location>
</feature>
<dbReference type="OrthoDB" id="8017424at2"/>
<dbReference type="Pfam" id="PF09819">
    <property type="entry name" value="ABC_cobalt"/>
    <property type="match status" value="1"/>
</dbReference>
<dbReference type="AlphaFoldDB" id="A0A087E7N4"/>
<feature type="transmembrane region" description="Helical" evidence="2">
    <location>
        <begin position="174"/>
        <end position="194"/>
    </location>
</feature>